<dbReference type="PANTHER" id="PTHR30314">
    <property type="entry name" value="CELL DIVISION PROTEIN FTSZ-RELATED"/>
    <property type="match status" value="1"/>
</dbReference>
<reference evidence="6" key="1">
    <citation type="submission" date="2016-10" db="EMBL/GenBank/DDBJ databases">
        <authorList>
            <person name="Varghese N."/>
            <person name="Submissions S."/>
        </authorList>
    </citation>
    <scope>NUCLEOTIDE SEQUENCE [LARGE SCALE GENOMIC DNA]</scope>
    <source>
        <strain evidence="6">CGMCC 1.7736</strain>
    </source>
</reference>
<proteinExistence type="predicted"/>
<keyword evidence="1" id="KW-0963">Cytoplasm</keyword>
<dbReference type="SMART" id="SM00864">
    <property type="entry name" value="Tubulin"/>
    <property type="match status" value="1"/>
</dbReference>
<keyword evidence="6" id="KW-1185">Reference proteome</keyword>
<dbReference type="GO" id="GO:0032153">
    <property type="term" value="C:cell division site"/>
    <property type="evidence" value="ECO:0007669"/>
    <property type="project" value="TreeGrafter"/>
</dbReference>
<dbReference type="SUPFAM" id="SSF52490">
    <property type="entry name" value="Tubulin nucleotide-binding domain-like"/>
    <property type="match status" value="1"/>
</dbReference>
<evidence type="ECO:0000259" key="4">
    <source>
        <dbReference type="SMART" id="SM00864"/>
    </source>
</evidence>
<dbReference type="Proteomes" id="UP000198531">
    <property type="component" value="Unassembled WGS sequence"/>
</dbReference>
<dbReference type="GO" id="GO:0003924">
    <property type="term" value="F:GTPase activity"/>
    <property type="evidence" value="ECO:0007669"/>
    <property type="project" value="InterPro"/>
</dbReference>
<dbReference type="AlphaFoldDB" id="A0A1I6GUC6"/>
<evidence type="ECO:0000313" key="6">
    <source>
        <dbReference type="Proteomes" id="UP000198531"/>
    </source>
</evidence>
<protein>
    <submittedName>
        <fullName evidence="5">Tubulin/FtsZ family, GTPase domain</fullName>
    </submittedName>
</protein>
<feature type="domain" description="Tubulin/FtsZ GTPase" evidence="4">
    <location>
        <begin position="16"/>
        <end position="225"/>
    </location>
</feature>
<keyword evidence="3" id="KW-0342">GTP-binding</keyword>
<evidence type="ECO:0000256" key="1">
    <source>
        <dbReference type="ARBA" id="ARBA00022490"/>
    </source>
</evidence>
<dbReference type="RefSeq" id="WP_089806307.1">
    <property type="nucleotide sequence ID" value="NZ_FOYT01000001.1"/>
</dbReference>
<dbReference type="InterPro" id="IPR045061">
    <property type="entry name" value="FtsZ/CetZ"/>
</dbReference>
<dbReference type="STRING" id="553469.SAMN04487947_1651"/>
<dbReference type="GO" id="GO:0051301">
    <property type="term" value="P:cell division"/>
    <property type="evidence" value="ECO:0007669"/>
    <property type="project" value="TreeGrafter"/>
</dbReference>
<name>A0A1I6GUC6_9EURY</name>
<evidence type="ECO:0000313" key="5">
    <source>
        <dbReference type="EMBL" id="SFR45667.1"/>
    </source>
</evidence>
<evidence type="ECO:0000256" key="2">
    <source>
        <dbReference type="ARBA" id="ARBA00022741"/>
    </source>
</evidence>
<dbReference type="OrthoDB" id="176823at2157"/>
<dbReference type="Pfam" id="PF00091">
    <property type="entry name" value="Tubulin"/>
    <property type="match status" value="1"/>
</dbReference>
<gene>
    <name evidence="5" type="ORF">SAMN04487947_1651</name>
</gene>
<sequence>MPYLFVGAGQAGSAIVDDVFGHRRISRLATPLVFNSTIRDLQNLSNVDRSAWFGVSETDGLVRGETDGFESRVTGGFGRDPKDADSVMEERSDEVTREIRTVLQAQDEPFSYVFVFLGLGGGTGCGIAPHLVESIRESTESDVDVIAVGVLPNTTGPVSEGDEQVSAPRQAWNALYGLDRLEDHVEGIVLVDNERLAYQDAAESRFSEYNEYVASAIVDLVSGPVLERIDPSTYDDVDAQVVDMKDIVTTLRLGSDGERTGYATIGRAVTMTRSLAGYLLPFVGKRAVDGVNLLHQSVSKQTLADADPTRAQKALGSVRAPASYVSGDDYRINVSAVDRQLKSFCGEVNYGMTFTERNLASFTTLLTYDRSDLERLDAIEEHAAEHDETPREEVAA</sequence>
<dbReference type="PANTHER" id="PTHR30314:SF10">
    <property type="entry name" value="TUBULIN-LIKE PROTEIN CETZ"/>
    <property type="match status" value="1"/>
</dbReference>
<keyword evidence="2" id="KW-0547">Nucleotide-binding</keyword>
<evidence type="ECO:0000256" key="3">
    <source>
        <dbReference type="ARBA" id="ARBA00023134"/>
    </source>
</evidence>
<dbReference type="InterPro" id="IPR036525">
    <property type="entry name" value="Tubulin/FtsZ_GTPase_sf"/>
</dbReference>
<dbReference type="EMBL" id="FOYT01000001">
    <property type="protein sequence ID" value="SFR45667.1"/>
    <property type="molecule type" value="Genomic_DNA"/>
</dbReference>
<organism evidence="5 6">
    <name type="scientific">Halogeometricum rufum</name>
    <dbReference type="NCBI Taxonomy" id="553469"/>
    <lineage>
        <taxon>Archaea</taxon>
        <taxon>Methanobacteriati</taxon>
        <taxon>Methanobacteriota</taxon>
        <taxon>Stenosarchaea group</taxon>
        <taxon>Halobacteria</taxon>
        <taxon>Halobacteriales</taxon>
        <taxon>Haloferacaceae</taxon>
        <taxon>Halogeometricum</taxon>
    </lineage>
</organism>
<accession>A0A1I6GUC6</accession>
<dbReference type="Gene3D" id="3.40.50.1440">
    <property type="entry name" value="Tubulin/FtsZ, GTPase domain"/>
    <property type="match status" value="1"/>
</dbReference>
<dbReference type="InterPro" id="IPR003008">
    <property type="entry name" value="Tubulin_FtsZ_GTPase"/>
</dbReference>
<dbReference type="GO" id="GO:0005737">
    <property type="term" value="C:cytoplasm"/>
    <property type="evidence" value="ECO:0007669"/>
    <property type="project" value="TreeGrafter"/>
</dbReference>
<dbReference type="GO" id="GO:0005525">
    <property type="term" value="F:GTP binding"/>
    <property type="evidence" value="ECO:0007669"/>
    <property type="project" value="UniProtKB-KW"/>
</dbReference>